<accession>A0AAD9Z2I6</accession>
<dbReference type="GO" id="GO:0003700">
    <property type="term" value="F:DNA-binding transcription factor activity"/>
    <property type="evidence" value="ECO:0007669"/>
    <property type="project" value="InterPro"/>
</dbReference>
<dbReference type="InterPro" id="IPR009057">
    <property type="entry name" value="Homeodomain-like_sf"/>
</dbReference>
<evidence type="ECO:0000259" key="6">
    <source>
        <dbReference type="PROSITE" id="PS01124"/>
    </source>
</evidence>
<evidence type="ECO:0000256" key="2">
    <source>
        <dbReference type="ARBA" id="ARBA00022603"/>
    </source>
</evidence>
<dbReference type="InterPro" id="IPR035451">
    <property type="entry name" value="Ada-like_dom_sf"/>
</dbReference>
<dbReference type="InterPro" id="IPR018060">
    <property type="entry name" value="HTH_AraC"/>
</dbReference>
<dbReference type="EMBL" id="JASNWA010000009">
    <property type="protein sequence ID" value="KAK3170175.1"/>
    <property type="molecule type" value="Genomic_DNA"/>
</dbReference>
<dbReference type="InterPro" id="IPR004026">
    <property type="entry name" value="Ada_DNA_repair_Zn-bd"/>
</dbReference>
<proteinExistence type="predicted"/>
<dbReference type="GO" id="GO:0008270">
    <property type="term" value="F:zinc ion binding"/>
    <property type="evidence" value="ECO:0007669"/>
    <property type="project" value="InterPro"/>
</dbReference>
<gene>
    <name evidence="7" type="ORF">OEA41_009561</name>
</gene>
<dbReference type="Pfam" id="PF00165">
    <property type="entry name" value="HTH_AraC"/>
    <property type="match status" value="1"/>
</dbReference>
<comment type="caution">
    <text evidence="7">The sequence shown here is derived from an EMBL/GenBank/DDBJ whole genome shotgun (WGS) entry which is preliminary data.</text>
</comment>
<dbReference type="GO" id="GO:0043565">
    <property type="term" value="F:sequence-specific DNA binding"/>
    <property type="evidence" value="ECO:0007669"/>
    <property type="project" value="InterPro"/>
</dbReference>
<dbReference type="GO" id="GO:0008168">
    <property type="term" value="F:methyltransferase activity"/>
    <property type="evidence" value="ECO:0007669"/>
    <property type="project" value="UniProtKB-KW"/>
</dbReference>
<evidence type="ECO:0000313" key="8">
    <source>
        <dbReference type="Proteomes" id="UP001276659"/>
    </source>
</evidence>
<keyword evidence="2" id="KW-0808">Transferase</keyword>
<keyword evidence="8" id="KW-1185">Reference proteome</keyword>
<dbReference type="GO" id="GO:0006281">
    <property type="term" value="P:DNA repair"/>
    <property type="evidence" value="ECO:0007669"/>
    <property type="project" value="InterPro"/>
</dbReference>
<evidence type="ECO:0000256" key="1">
    <source>
        <dbReference type="ARBA" id="ARBA00001947"/>
    </source>
</evidence>
<sequence length="501" mass="55355">MDSVLQQSYAADETYFDFNQGAMYGIDTGEFPFDLAGIQKSTEGVSDVMLKEKDWMNSASLPITSDFGACQPDHDFLYHQTAPFNEHDLISSFPVQDINGPDVDYELDQEAFNQWCEALGSKPDNSSMFQSVEQSLSTVTNQYTSTSTSSHPWEEAWCNAENTFPAYASPVSNGHTPDLTYCSSPISRTTSEGISSVTEARSNDFKTDNQRWHATQIRSRAADSSFLYGVLTTKIFCRPSCASRRASRRNIKFFPFPGAIEAAEQAKLRACKRCKPELLGTVNAGVLGICQVLRTIIAETQRHGGAETKETLKLDSLALSAGLSTFHFHRLFKATTQLTPGDFIHACRSFALQDALGQDNHSESGRSVDATQLINDSSCWSPRTARKALGGISPSEYAKGTPPTNVQYCYGETTLGRLCVLFSGNEDAAETRVHAVLLGPDAETRASLRFPRAKEAIAYQDHLDQCLREIAVEARDRDTELTADVLPTLCRARAWLRLIQH</sequence>
<keyword evidence="5" id="KW-0804">Transcription</keyword>
<evidence type="ECO:0000313" key="7">
    <source>
        <dbReference type="EMBL" id="KAK3170175.1"/>
    </source>
</evidence>
<dbReference type="SUPFAM" id="SSF57884">
    <property type="entry name" value="Ada DNA repair protein, N-terminal domain (N-Ada 10)"/>
    <property type="match status" value="1"/>
</dbReference>
<protein>
    <recommendedName>
        <fullName evidence="6">HTH araC/xylS-type domain-containing protein</fullName>
    </recommendedName>
</protein>
<dbReference type="Gene3D" id="3.40.10.10">
    <property type="entry name" value="DNA Methylphosphotriester Repair Domain"/>
    <property type="match status" value="1"/>
</dbReference>
<name>A0AAD9Z2I6_9LECA</name>
<dbReference type="Pfam" id="PF02805">
    <property type="entry name" value="Ada_Zn_binding"/>
    <property type="match status" value="1"/>
</dbReference>
<feature type="domain" description="HTH araC/xylS-type" evidence="6">
    <location>
        <begin position="290"/>
        <end position="400"/>
    </location>
</feature>
<dbReference type="AlphaFoldDB" id="A0AAD9Z2I6"/>
<evidence type="ECO:0000256" key="4">
    <source>
        <dbReference type="ARBA" id="ARBA00023159"/>
    </source>
</evidence>
<organism evidence="7 8">
    <name type="scientific">Lepraria neglecta</name>
    <dbReference type="NCBI Taxonomy" id="209136"/>
    <lineage>
        <taxon>Eukaryota</taxon>
        <taxon>Fungi</taxon>
        <taxon>Dikarya</taxon>
        <taxon>Ascomycota</taxon>
        <taxon>Pezizomycotina</taxon>
        <taxon>Lecanoromycetes</taxon>
        <taxon>OSLEUM clade</taxon>
        <taxon>Lecanoromycetidae</taxon>
        <taxon>Lecanorales</taxon>
        <taxon>Lecanorineae</taxon>
        <taxon>Stereocaulaceae</taxon>
        <taxon>Lepraria</taxon>
    </lineage>
</organism>
<reference evidence="7" key="1">
    <citation type="submission" date="2022-11" db="EMBL/GenBank/DDBJ databases">
        <title>Chromosomal genome sequence assembly and mating type (MAT) locus characterization of the leprose asexual lichenized fungus Lepraria neglecta (Nyl.) Erichsen.</title>
        <authorList>
            <person name="Allen J.L."/>
            <person name="Pfeffer B."/>
        </authorList>
    </citation>
    <scope>NUCLEOTIDE SEQUENCE</scope>
    <source>
        <strain evidence="7">Allen 5258</strain>
    </source>
</reference>
<keyword evidence="2" id="KW-0489">Methyltransferase</keyword>
<keyword evidence="3" id="KW-0805">Transcription regulation</keyword>
<dbReference type="SUPFAM" id="SSF46689">
    <property type="entry name" value="Homeodomain-like"/>
    <property type="match status" value="1"/>
</dbReference>
<comment type="cofactor">
    <cofactor evidence="1">
        <name>Zn(2+)</name>
        <dbReference type="ChEBI" id="CHEBI:29105"/>
    </cofactor>
</comment>
<dbReference type="GO" id="GO:0032259">
    <property type="term" value="P:methylation"/>
    <property type="evidence" value="ECO:0007669"/>
    <property type="project" value="UniProtKB-KW"/>
</dbReference>
<keyword evidence="4" id="KW-0010">Activator</keyword>
<evidence type="ECO:0000256" key="3">
    <source>
        <dbReference type="ARBA" id="ARBA00023015"/>
    </source>
</evidence>
<evidence type="ECO:0000256" key="5">
    <source>
        <dbReference type="ARBA" id="ARBA00023163"/>
    </source>
</evidence>
<dbReference type="Proteomes" id="UP001276659">
    <property type="component" value="Unassembled WGS sequence"/>
</dbReference>
<dbReference type="PROSITE" id="PS01124">
    <property type="entry name" value="HTH_ARAC_FAMILY_2"/>
    <property type="match status" value="1"/>
</dbReference>
<dbReference type="Gene3D" id="1.10.10.60">
    <property type="entry name" value="Homeodomain-like"/>
    <property type="match status" value="1"/>
</dbReference>